<gene>
    <name evidence="1" type="ORF">AOQ84DRAFT_85221</name>
</gene>
<protein>
    <submittedName>
        <fullName evidence="1">Uncharacterized protein</fullName>
    </submittedName>
</protein>
<sequence length="193" mass="22391">MENGMIIRSERKRSGCESRSNMYKKTTELGCPYGFHHFPATVQHREHRLPHYDPVSTMNRLHQIFPLGPKGPQFTLKGQCHKGSSFDVYGLCLSEALCESVNQREKLWLEYQLMQAGFRRHGVPDLLFLPSFDNANGARSTRISCGTFPRWCFFVHAWDVADWNVFEYKSKTQLVFPDFRPSNPHLQLHISIS</sequence>
<keyword evidence="2" id="KW-1185">Reference proteome</keyword>
<proteinExistence type="predicted"/>
<dbReference type="EMBL" id="KV748667">
    <property type="protein sequence ID" value="OCL13792.1"/>
    <property type="molecule type" value="Genomic_DNA"/>
</dbReference>
<evidence type="ECO:0000313" key="2">
    <source>
        <dbReference type="Proteomes" id="UP000250140"/>
    </source>
</evidence>
<evidence type="ECO:0000313" key="1">
    <source>
        <dbReference type="EMBL" id="OCL13792.1"/>
    </source>
</evidence>
<name>A0A8E2FAW2_9PEZI</name>
<dbReference type="Proteomes" id="UP000250140">
    <property type="component" value="Unassembled WGS sequence"/>
</dbReference>
<reference evidence="1 2" key="1">
    <citation type="journal article" date="2016" name="Nat. Commun.">
        <title>Ectomycorrhizal ecology is imprinted in the genome of the dominant symbiotic fungus Cenococcum geophilum.</title>
        <authorList>
            <consortium name="DOE Joint Genome Institute"/>
            <person name="Peter M."/>
            <person name="Kohler A."/>
            <person name="Ohm R.A."/>
            <person name="Kuo A."/>
            <person name="Krutzmann J."/>
            <person name="Morin E."/>
            <person name="Arend M."/>
            <person name="Barry K.W."/>
            <person name="Binder M."/>
            <person name="Choi C."/>
            <person name="Clum A."/>
            <person name="Copeland A."/>
            <person name="Grisel N."/>
            <person name="Haridas S."/>
            <person name="Kipfer T."/>
            <person name="LaButti K."/>
            <person name="Lindquist E."/>
            <person name="Lipzen A."/>
            <person name="Maire R."/>
            <person name="Meier B."/>
            <person name="Mihaltcheva S."/>
            <person name="Molinier V."/>
            <person name="Murat C."/>
            <person name="Poggeler S."/>
            <person name="Quandt C.A."/>
            <person name="Sperisen C."/>
            <person name="Tritt A."/>
            <person name="Tisserant E."/>
            <person name="Crous P.W."/>
            <person name="Henrissat B."/>
            <person name="Nehls U."/>
            <person name="Egli S."/>
            <person name="Spatafora J.W."/>
            <person name="Grigoriev I.V."/>
            <person name="Martin F.M."/>
        </authorList>
    </citation>
    <scope>NUCLEOTIDE SEQUENCE [LARGE SCALE GENOMIC DNA]</scope>
    <source>
        <strain evidence="1 2">CBS 207.34</strain>
    </source>
</reference>
<dbReference type="AlphaFoldDB" id="A0A8E2FAW2"/>
<organism evidence="1 2">
    <name type="scientific">Glonium stellatum</name>
    <dbReference type="NCBI Taxonomy" id="574774"/>
    <lineage>
        <taxon>Eukaryota</taxon>
        <taxon>Fungi</taxon>
        <taxon>Dikarya</taxon>
        <taxon>Ascomycota</taxon>
        <taxon>Pezizomycotina</taxon>
        <taxon>Dothideomycetes</taxon>
        <taxon>Pleosporomycetidae</taxon>
        <taxon>Gloniales</taxon>
        <taxon>Gloniaceae</taxon>
        <taxon>Glonium</taxon>
    </lineage>
</organism>
<accession>A0A8E2FAW2</accession>